<dbReference type="KEGG" id="fln:FLA_1830"/>
<accession>A0A173MEF5</accession>
<protein>
    <recommendedName>
        <fullName evidence="3">Immunity protein 22</fullName>
    </recommendedName>
</protein>
<evidence type="ECO:0000313" key="1">
    <source>
        <dbReference type="EMBL" id="SIT28502.1"/>
    </source>
</evidence>
<dbReference type="RefSeq" id="WP_076381083.1">
    <property type="nucleotide sequence ID" value="NZ_AP017422.1"/>
</dbReference>
<dbReference type="Proteomes" id="UP000186917">
    <property type="component" value="Unassembled WGS sequence"/>
</dbReference>
<evidence type="ECO:0000313" key="2">
    <source>
        <dbReference type="Proteomes" id="UP000186917"/>
    </source>
</evidence>
<dbReference type="EMBL" id="FTOR01000008">
    <property type="protein sequence ID" value="SIT28502.1"/>
    <property type="molecule type" value="Genomic_DNA"/>
</dbReference>
<reference evidence="2" key="1">
    <citation type="submission" date="2017-01" db="EMBL/GenBank/DDBJ databases">
        <authorList>
            <person name="Varghese N."/>
            <person name="Submissions S."/>
        </authorList>
    </citation>
    <scope>NUCLEOTIDE SEQUENCE [LARGE SCALE GENOMIC DNA]</scope>
    <source>
        <strain evidence="2">DSM 21054</strain>
    </source>
</reference>
<sequence length="134" mass="15963">MEYQLKVNQGIAPFYLGESIDSYLETYDCECVEEDDDEDCEIYVFFHSEIKVNVNTTTRLIEGVQCGRYCYMEKEDVIGMNIHRFLERKWLEGEYIVETMYMDEDDKIDNLYDFDCGVMIWVNQLDTIETVFVC</sequence>
<gene>
    <name evidence="1" type="ORF">SAMN05421788_10841</name>
</gene>
<keyword evidence="2" id="KW-1185">Reference proteome</keyword>
<evidence type="ECO:0008006" key="3">
    <source>
        <dbReference type="Google" id="ProtNLM"/>
    </source>
</evidence>
<organism evidence="1 2">
    <name type="scientific">Filimonas lacunae</name>
    <dbReference type="NCBI Taxonomy" id="477680"/>
    <lineage>
        <taxon>Bacteria</taxon>
        <taxon>Pseudomonadati</taxon>
        <taxon>Bacteroidota</taxon>
        <taxon>Chitinophagia</taxon>
        <taxon>Chitinophagales</taxon>
        <taxon>Chitinophagaceae</taxon>
        <taxon>Filimonas</taxon>
    </lineage>
</organism>
<dbReference type="AlphaFoldDB" id="A0A173MEF5"/>
<name>A0A173MEF5_9BACT</name>
<proteinExistence type="predicted"/>